<dbReference type="SMART" id="SM00249">
    <property type="entry name" value="PHD"/>
    <property type="match status" value="2"/>
</dbReference>
<proteinExistence type="predicted"/>
<evidence type="ECO:0000256" key="1">
    <source>
        <dbReference type="ARBA" id="ARBA00022723"/>
    </source>
</evidence>
<dbReference type="InterPro" id="IPR013083">
    <property type="entry name" value="Znf_RING/FYVE/PHD"/>
</dbReference>
<dbReference type="InterPro" id="IPR050701">
    <property type="entry name" value="Histone_Mod_Regulator"/>
</dbReference>
<dbReference type="InterPro" id="IPR019542">
    <property type="entry name" value="Enhancer_polycomb-like_N"/>
</dbReference>
<dbReference type="InterPro" id="IPR011011">
    <property type="entry name" value="Znf_FYVE_PHD"/>
</dbReference>
<dbReference type="InterPro" id="IPR019787">
    <property type="entry name" value="Znf_PHD-finger"/>
</dbReference>
<protein>
    <submittedName>
        <fullName evidence="10">Protein Jade-3-like isoform X1</fullName>
    </submittedName>
</protein>
<reference evidence="10" key="1">
    <citation type="submission" date="2025-08" db="UniProtKB">
        <authorList>
            <consortium name="RefSeq"/>
        </authorList>
    </citation>
    <scope>IDENTIFICATION</scope>
    <source>
        <tissue evidence="10">Muscle</tissue>
    </source>
</reference>
<dbReference type="PROSITE" id="PS50016">
    <property type="entry name" value="ZF_PHD_2"/>
    <property type="match status" value="1"/>
</dbReference>
<dbReference type="Gene3D" id="3.30.40.10">
    <property type="entry name" value="Zinc/RING finger domain, C3HC4 (zinc finger)"/>
    <property type="match status" value="2"/>
</dbReference>
<dbReference type="CDD" id="cd15573">
    <property type="entry name" value="PHD_JADE"/>
    <property type="match status" value="1"/>
</dbReference>
<dbReference type="InterPro" id="IPR001965">
    <property type="entry name" value="Znf_PHD"/>
</dbReference>
<dbReference type="SUPFAM" id="SSF57903">
    <property type="entry name" value="FYVE/PHD zinc finger"/>
    <property type="match status" value="1"/>
</dbReference>
<dbReference type="PROSITE" id="PS01359">
    <property type="entry name" value="ZF_PHD_1"/>
    <property type="match status" value="1"/>
</dbReference>
<evidence type="ECO:0000313" key="10">
    <source>
        <dbReference type="RefSeq" id="XP_022255632.1"/>
    </source>
</evidence>
<feature type="domain" description="PHD-type" evidence="7">
    <location>
        <begin position="233"/>
        <end position="283"/>
    </location>
</feature>
<keyword evidence="2" id="KW-0677">Repeat</keyword>
<keyword evidence="1" id="KW-0479">Metal-binding</keyword>
<dbReference type="RefSeq" id="XP_022255632.1">
    <property type="nucleotide sequence ID" value="XM_022399924.1"/>
</dbReference>
<dbReference type="Proteomes" id="UP000694941">
    <property type="component" value="Unplaced"/>
</dbReference>
<keyword evidence="9" id="KW-1185">Reference proteome</keyword>
<evidence type="ECO:0000313" key="9">
    <source>
        <dbReference type="Proteomes" id="UP000694941"/>
    </source>
</evidence>
<feature type="region of interest" description="Disordered" evidence="6">
    <location>
        <begin position="401"/>
        <end position="438"/>
    </location>
</feature>
<evidence type="ECO:0000256" key="6">
    <source>
        <dbReference type="SAM" id="MobiDB-lite"/>
    </source>
</evidence>
<dbReference type="Pfam" id="PF13832">
    <property type="entry name" value="zf-HC5HC2H_2"/>
    <property type="match status" value="1"/>
</dbReference>
<evidence type="ECO:0000256" key="4">
    <source>
        <dbReference type="ARBA" id="ARBA00022833"/>
    </source>
</evidence>
<organism evidence="9 10">
    <name type="scientific">Limulus polyphemus</name>
    <name type="common">Atlantic horseshoe crab</name>
    <dbReference type="NCBI Taxonomy" id="6850"/>
    <lineage>
        <taxon>Eukaryota</taxon>
        <taxon>Metazoa</taxon>
        <taxon>Ecdysozoa</taxon>
        <taxon>Arthropoda</taxon>
        <taxon>Chelicerata</taxon>
        <taxon>Merostomata</taxon>
        <taxon>Xiphosura</taxon>
        <taxon>Limulidae</taxon>
        <taxon>Limulus</taxon>
    </lineage>
</organism>
<dbReference type="PANTHER" id="PTHR13793:SF160">
    <property type="entry name" value="PHD FINGER PROTEIN RHINOCEROS"/>
    <property type="match status" value="1"/>
</dbReference>
<name>A0ABM1TIC6_LIMPO</name>
<evidence type="ECO:0000259" key="7">
    <source>
        <dbReference type="PROSITE" id="PS50016"/>
    </source>
</evidence>
<feature type="region of interest" description="Disordered" evidence="6">
    <location>
        <begin position="956"/>
        <end position="986"/>
    </location>
</feature>
<feature type="domain" description="PHD-type" evidence="8">
    <location>
        <begin position="285"/>
        <end position="405"/>
    </location>
</feature>
<sequence>MASASKGKRNGSVLHDSQTSYGKKRRKLYSGTCSESEDSRGPFCASTGNFKFSEPSMSKIYNSSFRNNKPAELFRKDLISAMKLSDSDQLFPEDFWFISDPWKQEWEKGVQVPVNPDSLPETSVRVLRKKEKGLNFKLPKKFIRCSHDHFFSNDLHILTNVAAQADKVCRYDLDSLDVQWLKRLNDELDELGQPQVEEEKMEYIIEDLETQCFTNLQEAIKSKEGLDIEYDEDVICDVCRSPDSEEGNEMVFCDSCNVCVHQACYGITKIPEGSWLCKTCTHNVGPSCLLCPNKGGAMKNTSVFCSDQKWAHVSCALWIPEVRFRDVVKMEPLSNISDIPSRRWSLVCTFCQERKGCCIQCSVKTCKTAYHVTCAFKNNLDMKAIVGGDRNDDEVKLRSYCKKHSRKKGSNHSSDSENDSPRKKKNEKKQKPRKEFEMSCEEWENAREKKIKQISSEFYNYVNTKETAELLQVDPTVVDFVYQYWKLKRKAQFDKPLLTPKEEESDLFGKEQEDSLYACMKMFVQLRQDIERVRNLCYMVNRREKLFRSWLKVKEEIFQTQVKTLADDTLSLTDQDIEDVIVASQGSTIYDKFYSKDSEFVPSSMSVLPNLSPTDCDSVERLLKEKKETSSVERLTNQFARQSNKRTHYQKMLSLLTESKDHETSSEAIPLDYNTQSERKEGVEDTCTTVNLKPFYKAQDSVTLSVHTSTSIDKSLSDSLFFENVERSVEEVSTKEVSKDCKEELGAESEAKFSVIEINDDSGLKVPTKESYGESKANELGQAPAEIILKTVSECETSVLDTLENVQEPRERDNVNPSLSELRFTKPKHVDKSADLLPVIQNDLKDTIPDIENIKCNDRFSSSEVKKEVDIMHEQTEHLLKSPSSKLKGSEKIPLAAKNSQKLPLSGKIPKKDVKLHLQNQATLYQSPEKEKLREESAKICESIFSNSATSRGSLSGYRIPKKTKSGSSILENTRSNSPLSPLSEVSTTGKESFLANVGFRQIRTSLNWDSNQEVNSHSKLLNGEMKGQSRRLVIKLRKDPNYPDSHRWKRDSAYNERTDAFKVVQNDWQSPPKRTDRHLRSDRKTPFSDPPWVAIEDCGSKENGANSKYSVKIRNSTCMQTRYKS</sequence>
<feature type="region of interest" description="Disordered" evidence="6">
    <location>
        <begin position="1"/>
        <end position="41"/>
    </location>
</feature>
<dbReference type="Pfam" id="PF10513">
    <property type="entry name" value="EPL1"/>
    <property type="match status" value="1"/>
</dbReference>
<dbReference type="GeneID" id="106471316"/>
<feature type="compositionally biased region" description="Polar residues" evidence="6">
    <location>
        <begin position="966"/>
        <end position="986"/>
    </location>
</feature>
<gene>
    <name evidence="10" type="primary">LOC106471316</name>
</gene>
<evidence type="ECO:0000256" key="2">
    <source>
        <dbReference type="ARBA" id="ARBA00022737"/>
    </source>
</evidence>
<dbReference type="Pfam" id="PF13831">
    <property type="entry name" value="PHD_2"/>
    <property type="match status" value="1"/>
</dbReference>
<dbReference type="PROSITE" id="PS51805">
    <property type="entry name" value="EPHD"/>
    <property type="match status" value="1"/>
</dbReference>
<dbReference type="InterPro" id="IPR019786">
    <property type="entry name" value="Zinc_finger_PHD-type_CS"/>
</dbReference>
<keyword evidence="4" id="KW-0862">Zinc</keyword>
<dbReference type="InterPro" id="IPR034732">
    <property type="entry name" value="EPHD"/>
</dbReference>
<evidence type="ECO:0000256" key="3">
    <source>
        <dbReference type="ARBA" id="ARBA00022771"/>
    </source>
</evidence>
<dbReference type="PANTHER" id="PTHR13793">
    <property type="entry name" value="PHD FINGER PROTEINS"/>
    <property type="match status" value="1"/>
</dbReference>
<feature type="compositionally biased region" description="Basic residues" evidence="6">
    <location>
        <begin position="401"/>
        <end position="410"/>
    </location>
</feature>
<keyword evidence="3 5" id="KW-0863">Zinc-finger</keyword>
<evidence type="ECO:0000256" key="5">
    <source>
        <dbReference type="PROSITE-ProRule" id="PRU00146"/>
    </source>
</evidence>
<accession>A0ABM1TIC6</accession>
<feature type="compositionally biased region" description="Basic residues" evidence="6">
    <location>
        <begin position="422"/>
        <end position="432"/>
    </location>
</feature>
<evidence type="ECO:0000259" key="8">
    <source>
        <dbReference type="PROSITE" id="PS51805"/>
    </source>
</evidence>